<name>A0DT65_PARTE</name>
<dbReference type="GeneID" id="5039414"/>
<sequence length="76" mass="8935">MNSIAKTEEDSPKKPIWESLIERGSCKKEEIQRKIEEKKAKDKELDPQCTFKPFLINQACQLQISYFRTLNQQAFS</sequence>
<dbReference type="Proteomes" id="UP000000600">
    <property type="component" value="Unassembled WGS sequence"/>
</dbReference>
<evidence type="ECO:0000313" key="1">
    <source>
        <dbReference type="EMBL" id="CAK86232.1"/>
    </source>
</evidence>
<keyword evidence="2" id="KW-1185">Reference proteome</keyword>
<dbReference type="EMBL" id="CT868563">
    <property type="protein sequence ID" value="CAK86232.1"/>
    <property type="molecule type" value="Genomic_DNA"/>
</dbReference>
<dbReference type="HOGENOM" id="CLU_2659870_0_0_1"/>
<organism evidence="1 2">
    <name type="scientific">Paramecium tetraurelia</name>
    <dbReference type="NCBI Taxonomy" id="5888"/>
    <lineage>
        <taxon>Eukaryota</taxon>
        <taxon>Sar</taxon>
        <taxon>Alveolata</taxon>
        <taxon>Ciliophora</taxon>
        <taxon>Intramacronucleata</taxon>
        <taxon>Oligohymenophorea</taxon>
        <taxon>Peniculida</taxon>
        <taxon>Parameciidae</taxon>
        <taxon>Paramecium</taxon>
    </lineage>
</organism>
<accession>A0DT65</accession>
<proteinExistence type="predicted"/>
<reference evidence="1 2" key="1">
    <citation type="journal article" date="2006" name="Nature">
        <title>Global trends of whole-genome duplications revealed by the ciliate Paramecium tetraurelia.</title>
        <authorList>
            <consortium name="Genoscope"/>
            <person name="Aury J.-M."/>
            <person name="Jaillon O."/>
            <person name="Duret L."/>
            <person name="Noel B."/>
            <person name="Jubin C."/>
            <person name="Porcel B.M."/>
            <person name="Segurens B."/>
            <person name="Daubin V."/>
            <person name="Anthouard V."/>
            <person name="Aiach N."/>
            <person name="Arnaiz O."/>
            <person name="Billaut A."/>
            <person name="Beisson J."/>
            <person name="Blanc I."/>
            <person name="Bouhouche K."/>
            <person name="Camara F."/>
            <person name="Duharcourt S."/>
            <person name="Guigo R."/>
            <person name="Gogendeau D."/>
            <person name="Katinka M."/>
            <person name="Keller A.-M."/>
            <person name="Kissmehl R."/>
            <person name="Klotz C."/>
            <person name="Koll F."/>
            <person name="Le Moue A."/>
            <person name="Lepere C."/>
            <person name="Malinsky S."/>
            <person name="Nowacki M."/>
            <person name="Nowak J.K."/>
            <person name="Plattner H."/>
            <person name="Poulain J."/>
            <person name="Ruiz F."/>
            <person name="Serrano V."/>
            <person name="Zagulski M."/>
            <person name="Dessen P."/>
            <person name="Betermier M."/>
            <person name="Weissenbach J."/>
            <person name="Scarpelli C."/>
            <person name="Schachter V."/>
            <person name="Sperling L."/>
            <person name="Meyer E."/>
            <person name="Cohen J."/>
            <person name="Wincker P."/>
        </authorList>
    </citation>
    <scope>NUCLEOTIDE SEQUENCE [LARGE SCALE GENOMIC DNA]</scope>
    <source>
        <strain evidence="1 2">Stock d4-2</strain>
    </source>
</reference>
<dbReference type="InParanoid" id="A0DT65"/>
<dbReference type="RefSeq" id="XP_001453629.1">
    <property type="nucleotide sequence ID" value="XM_001453592.1"/>
</dbReference>
<protein>
    <submittedName>
        <fullName evidence="1">Uncharacterized protein</fullName>
    </submittedName>
</protein>
<dbReference type="KEGG" id="ptm:GSPATT00019925001"/>
<dbReference type="AlphaFoldDB" id="A0DT65"/>
<evidence type="ECO:0000313" key="2">
    <source>
        <dbReference type="Proteomes" id="UP000000600"/>
    </source>
</evidence>
<gene>
    <name evidence="1" type="ORF">GSPATT00019925001</name>
</gene>